<gene>
    <name evidence="2" type="ORF">ABC651_16710</name>
</gene>
<protein>
    <submittedName>
        <fullName evidence="2">ISLre2 family transposase</fullName>
    </submittedName>
</protein>
<evidence type="ECO:0000313" key="3">
    <source>
        <dbReference type="Proteomes" id="UP001555176"/>
    </source>
</evidence>
<comment type="caution">
    <text evidence="2">The sequence shown here is derived from an EMBL/GenBank/DDBJ whole genome shotgun (WGS) entry which is preliminary data.</text>
</comment>
<dbReference type="Proteomes" id="UP001555176">
    <property type="component" value="Unassembled WGS sequence"/>
</dbReference>
<feature type="non-terminal residue" evidence="2">
    <location>
        <position position="1"/>
    </location>
</feature>
<sequence>AQWGLIVEAREIYETPAGKASQERPRSEVQARRLAGRPRKASEFRAPQHPRYPSLYGNITSFPKITPSK</sequence>
<evidence type="ECO:0000256" key="1">
    <source>
        <dbReference type="SAM" id="MobiDB-lite"/>
    </source>
</evidence>
<name>A0ABV3NNF6_9BACI</name>
<organism evidence="2 3">
    <name type="scientific">Heyndrickxia faecalis</name>
    <dbReference type="NCBI Taxonomy" id="2824910"/>
    <lineage>
        <taxon>Bacteria</taxon>
        <taxon>Bacillati</taxon>
        <taxon>Bacillota</taxon>
        <taxon>Bacilli</taxon>
        <taxon>Bacillales</taxon>
        <taxon>Bacillaceae</taxon>
        <taxon>Heyndrickxia</taxon>
    </lineage>
</organism>
<dbReference type="EMBL" id="JBDGII010000090">
    <property type="protein sequence ID" value="MEW7080604.1"/>
    <property type="molecule type" value="Genomic_DNA"/>
</dbReference>
<feature type="region of interest" description="Disordered" evidence="1">
    <location>
        <begin position="17"/>
        <end position="69"/>
    </location>
</feature>
<feature type="compositionally biased region" description="Basic and acidic residues" evidence="1">
    <location>
        <begin position="21"/>
        <end position="31"/>
    </location>
</feature>
<reference evidence="2 3" key="1">
    <citation type="submission" date="2024-04" db="EMBL/GenBank/DDBJ databases">
        <title>Bacterial genomes from commercial probiotics.</title>
        <authorList>
            <person name="Brady R."/>
            <person name="Call G.B."/>
            <person name="Chaston J.M."/>
        </authorList>
    </citation>
    <scope>NUCLEOTIDE SEQUENCE [LARGE SCALE GENOMIC DNA]</scope>
    <source>
        <strain evidence="3">gbc_m</strain>
    </source>
</reference>
<keyword evidence="3" id="KW-1185">Reference proteome</keyword>
<feature type="compositionally biased region" description="Polar residues" evidence="1">
    <location>
        <begin position="57"/>
        <end position="69"/>
    </location>
</feature>
<evidence type="ECO:0000313" key="2">
    <source>
        <dbReference type="EMBL" id="MEW7080604.1"/>
    </source>
</evidence>
<proteinExistence type="predicted"/>
<accession>A0ABV3NNF6</accession>